<dbReference type="GO" id="GO:0003700">
    <property type="term" value="F:DNA-binding transcription factor activity"/>
    <property type="evidence" value="ECO:0007669"/>
    <property type="project" value="TreeGrafter"/>
</dbReference>
<dbReference type="InterPro" id="IPR000843">
    <property type="entry name" value="HTH_LacI"/>
</dbReference>
<proteinExistence type="predicted"/>
<dbReference type="PROSITE" id="PS50932">
    <property type="entry name" value="HTH_LACI_2"/>
    <property type="match status" value="1"/>
</dbReference>
<dbReference type="CDD" id="cd06267">
    <property type="entry name" value="PBP1_LacI_sugar_binding-like"/>
    <property type="match status" value="1"/>
</dbReference>
<evidence type="ECO:0000259" key="4">
    <source>
        <dbReference type="PROSITE" id="PS50932"/>
    </source>
</evidence>
<organism evidence="5 6">
    <name type="scientific">Breznakiella homolactica</name>
    <dbReference type="NCBI Taxonomy" id="2798577"/>
    <lineage>
        <taxon>Bacteria</taxon>
        <taxon>Pseudomonadati</taxon>
        <taxon>Spirochaetota</taxon>
        <taxon>Spirochaetia</taxon>
        <taxon>Spirochaetales</taxon>
        <taxon>Breznakiellaceae</taxon>
        <taxon>Breznakiella</taxon>
    </lineage>
</organism>
<dbReference type="Pfam" id="PF00356">
    <property type="entry name" value="LacI"/>
    <property type="match status" value="1"/>
</dbReference>
<name>A0A7T8BAE7_9SPIR</name>
<keyword evidence="6" id="KW-1185">Reference proteome</keyword>
<dbReference type="PANTHER" id="PTHR30146">
    <property type="entry name" value="LACI-RELATED TRANSCRIPTIONAL REPRESSOR"/>
    <property type="match status" value="1"/>
</dbReference>
<dbReference type="SUPFAM" id="SSF47413">
    <property type="entry name" value="lambda repressor-like DNA-binding domains"/>
    <property type="match status" value="1"/>
</dbReference>
<dbReference type="Proteomes" id="UP000595917">
    <property type="component" value="Chromosome"/>
</dbReference>
<keyword evidence="3" id="KW-0804">Transcription</keyword>
<dbReference type="EMBL" id="CP067089">
    <property type="protein sequence ID" value="QQO08133.1"/>
    <property type="molecule type" value="Genomic_DNA"/>
</dbReference>
<dbReference type="Pfam" id="PF13377">
    <property type="entry name" value="Peripla_BP_3"/>
    <property type="match status" value="1"/>
</dbReference>
<dbReference type="KEGG" id="bhc:JFL75_14445"/>
<keyword evidence="1" id="KW-0805">Transcription regulation</keyword>
<dbReference type="PANTHER" id="PTHR30146:SF109">
    <property type="entry name" value="HTH-TYPE TRANSCRIPTIONAL REGULATOR GALS"/>
    <property type="match status" value="1"/>
</dbReference>
<sequence length="350" mass="39432">MGVTIKDIAQILGVSHTTVSRALLDRPDISEPMKEKVRKVARELNYQTNDLARSLVKNKSNAIGLIIPDIEDPHYASICKQLSLRLEESGYSLLICNSERDREKDRKCIEYLMRQRVAGYIIFSGNIREDIFSDFFEQHFPTVLIHTYGEPLGVDSVMGNNFLGASAAVQHLINIGYRRIAHFRGYDNGIPSQERYHAFLETLEENKILREKCPIIGNEASYEGGLWSAEQLLKLPERPEAVFTVNDAVAIGAMQYFYKAGVRVPEDIAVIGFDDVSVAKMMPVPLSTVRLSAYEIADNAWKQLREQISGTRLPGDHKNTLVEPSLVIRDTCGYKLKQSAAKRKTLENKA</sequence>
<evidence type="ECO:0000256" key="1">
    <source>
        <dbReference type="ARBA" id="ARBA00023015"/>
    </source>
</evidence>
<dbReference type="GO" id="GO:0000976">
    <property type="term" value="F:transcription cis-regulatory region binding"/>
    <property type="evidence" value="ECO:0007669"/>
    <property type="project" value="TreeGrafter"/>
</dbReference>
<dbReference type="Gene3D" id="1.10.260.40">
    <property type="entry name" value="lambda repressor-like DNA-binding domains"/>
    <property type="match status" value="1"/>
</dbReference>
<dbReference type="InterPro" id="IPR010982">
    <property type="entry name" value="Lambda_DNA-bd_dom_sf"/>
</dbReference>
<dbReference type="CDD" id="cd01392">
    <property type="entry name" value="HTH_LacI"/>
    <property type="match status" value="1"/>
</dbReference>
<dbReference type="InterPro" id="IPR028082">
    <property type="entry name" value="Peripla_BP_I"/>
</dbReference>
<keyword evidence="2 5" id="KW-0238">DNA-binding</keyword>
<protein>
    <submittedName>
        <fullName evidence="5">LacI family DNA-binding transcriptional regulator</fullName>
    </submittedName>
</protein>
<dbReference type="RefSeq" id="WP_215625439.1">
    <property type="nucleotide sequence ID" value="NZ_CP067089.2"/>
</dbReference>
<gene>
    <name evidence="5" type="ORF">JFL75_14445</name>
</gene>
<reference evidence="5" key="1">
    <citation type="submission" date="2021-01" db="EMBL/GenBank/DDBJ databases">
        <title>Description of Breznakiella homolactica.</title>
        <authorList>
            <person name="Song Y."/>
            <person name="Brune A."/>
        </authorList>
    </citation>
    <scope>NUCLEOTIDE SEQUENCE</scope>
    <source>
        <strain evidence="5">RmG30</strain>
    </source>
</reference>
<dbReference type="InterPro" id="IPR046335">
    <property type="entry name" value="LacI/GalR-like_sensor"/>
</dbReference>
<dbReference type="SUPFAM" id="SSF53822">
    <property type="entry name" value="Periplasmic binding protein-like I"/>
    <property type="match status" value="1"/>
</dbReference>
<dbReference type="Gene3D" id="3.40.50.2300">
    <property type="match status" value="2"/>
</dbReference>
<dbReference type="AlphaFoldDB" id="A0A7T8BAE7"/>
<dbReference type="SMART" id="SM00354">
    <property type="entry name" value="HTH_LACI"/>
    <property type="match status" value="1"/>
</dbReference>
<accession>A0A7T8BAE7</accession>
<evidence type="ECO:0000313" key="5">
    <source>
        <dbReference type="EMBL" id="QQO08133.1"/>
    </source>
</evidence>
<feature type="domain" description="HTH lacI-type" evidence="4">
    <location>
        <begin position="3"/>
        <end position="57"/>
    </location>
</feature>
<evidence type="ECO:0000313" key="6">
    <source>
        <dbReference type="Proteomes" id="UP000595917"/>
    </source>
</evidence>
<evidence type="ECO:0000256" key="3">
    <source>
        <dbReference type="ARBA" id="ARBA00023163"/>
    </source>
</evidence>
<evidence type="ECO:0000256" key="2">
    <source>
        <dbReference type="ARBA" id="ARBA00023125"/>
    </source>
</evidence>